<keyword evidence="2" id="KW-0812">Transmembrane</keyword>
<dbReference type="GO" id="GO:0005829">
    <property type="term" value="C:cytosol"/>
    <property type="evidence" value="ECO:0007669"/>
    <property type="project" value="GOC"/>
</dbReference>
<feature type="compositionally biased region" description="Low complexity" evidence="1">
    <location>
        <begin position="884"/>
        <end position="896"/>
    </location>
</feature>
<dbReference type="GO" id="GO:0042147">
    <property type="term" value="P:retrograde transport, endosome to Golgi"/>
    <property type="evidence" value="ECO:0007669"/>
    <property type="project" value="TreeGrafter"/>
</dbReference>
<feature type="compositionally biased region" description="Polar residues" evidence="1">
    <location>
        <begin position="830"/>
        <end position="847"/>
    </location>
</feature>
<proteinExistence type="predicted"/>
<reference evidence="3" key="2">
    <citation type="journal article" date="2019" name="IMA Fungus">
        <title>Genome sequencing and comparison of five Tilletia species to identify candidate genes for the detection of regulated species infecting wheat.</title>
        <authorList>
            <person name="Nguyen H.D.T."/>
            <person name="Sultana T."/>
            <person name="Kesanakurti P."/>
            <person name="Hambleton S."/>
        </authorList>
    </citation>
    <scope>NUCLEOTIDE SEQUENCE</scope>
    <source>
        <strain evidence="3">DAOMC 236416</strain>
    </source>
</reference>
<feature type="compositionally biased region" description="Low complexity" evidence="1">
    <location>
        <begin position="1033"/>
        <end position="1048"/>
    </location>
</feature>
<dbReference type="EMBL" id="LWDF02000138">
    <property type="protein sequence ID" value="KAE8256265.1"/>
    <property type="molecule type" value="Genomic_DNA"/>
</dbReference>
<dbReference type="Proteomes" id="UP000077521">
    <property type="component" value="Unassembled WGS sequence"/>
</dbReference>
<feature type="region of interest" description="Disordered" evidence="1">
    <location>
        <begin position="366"/>
        <end position="392"/>
    </location>
</feature>
<dbReference type="InterPro" id="IPR053055">
    <property type="entry name" value="VPS17"/>
</dbReference>
<dbReference type="GO" id="GO:0005768">
    <property type="term" value="C:endosome"/>
    <property type="evidence" value="ECO:0007669"/>
    <property type="project" value="TreeGrafter"/>
</dbReference>
<accession>A0A177TJF3</accession>
<dbReference type="PANTHER" id="PTHR47433">
    <property type="entry name" value="VACUOLAR PROTEIN SORTING-ASSOCIATED PROTEIN 17"/>
    <property type="match status" value="1"/>
</dbReference>
<dbReference type="SUPFAM" id="SSF64268">
    <property type="entry name" value="PX domain"/>
    <property type="match status" value="1"/>
</dbReference>
<feature type="compositionally biased region" description="Low complexity" evidence="1">
    <location>
        <begin position="1067"/>
        <end position="1085"/>
    </location>
</feature>
<comment type="caution">
    <text evidence="3">The sequence shown here is derived from an EMBL/GenBank/DDBJ whole genome shotgun (WGS) entry which is preliminary data.</text>
</comment>
<dbReference type="GO" id="GO:0030905">
    <property type="term" value="C:retromer, tubulation complex"/>
    <property type="evidence" value="ECO:0007669"/>
    <property type="project" value="TreeGrafter"/>
</dbReference>
<feature type="compositionally biased region" description="Basic and acidic residues" evidence="1">
    <location>
        <begin position="775"/>
        <end position="787"/>
    </location>
</feature>
<dbReference type="InterPro" id="IPR027267">
    <property type="entry name" value="AH/BAR_dom_sf"/>
</dbReference>
<feature type="compositionally biased region" description="Low complexity" evidence="1">
    <location>
        <begin position="1001"/>
        <end position="1010"/>
    </location>
</feature>
<evidence type="ECO:0000256" key="2">
    <source>
        <dbReference type="SAM" id="Phobius"/>
    </source>
</evidence>
<keyword evidence="2" id="KW-0472">Membrane</keyword>
<reference evidence="3" key="1">
    <citation type="submission" date="2016-04" db="EMBL/GenBank/DDBJ databases">
        <authorList>
            <person name="Nguyen H.D."/>
            <person name="Samba Siva P."/>
            <person name="Cullis J."/>
            <person name="Levesque C.A."/>
            <person name="Hambleton S."/>
        </authorList>
    </citation>
    <scope>NUCLEOTIDE SEQUENCE</scope>
    <source>
        <strain evidence="3">DAOMC 236416</strain>
    </source>
</reference>
<feature type="compositionally biased region" description="Pro residues" evidence="1">
    <location>
        <begin position="47"/>
        <end position="68"/>
    </location>
</feature>
<feature type="compositionally biased region" description="Polar residues" evidence="1">
    <location>
        <begin position="697"/>
        <end position="720"/>
    </location>
</feature>
<protein>
    <submittedName>
        <fullName evidence="3">Uncharacterized protein</fullName>
    </submittedName>
</protein>
<feature type="compositionally biased region" description="Gly residues" evidence="1">
    <location>
        <begin position="1049"/>
        <end position="1066"/>
    </location>
</feature>
<dbReference type="Gene3D" id="1.20.1270.60">
    <property type="entry name" value="Arfaptin homology (AH) domain/BAR domain"/>
    <property type="match status" value="1"/>
</dbReference>
<gene>
    <name evidence="3" type="ORF">A4X13_0g2754</name>
</gene>
<feature type="compositionally biased region" description="Low complexity" evidence="1">
    <location>
        <begin position="366"/>
        <end position="386"/>
    </location>
</feature>
<dbReference type="InterPro" id="IPR036871">
    <property type="entry name" value="PX_dom_sf"/>
</dbReference>
<evidence type="ECO:0000256" key="1">
    <source>
        <dbReference type="SAM" id="MobiDB-lite"/>
    </source>
</evidence>
<feature type="region of interest" description="Disordered" evidence="1">
    <location>
        <begin position="677"/>
        <end position="720"/>
    </location>
</feature>
<dbReference type="PANTHER" id="PTHR47433:SF1">
    <property type="entry name" value="VACUOLAR PROTEIN SORTING-ASSOCIATED PROTEIN 17"/>
    <property type="match status" value="1"/>
</dbReference>
<feature type="region of interest" description="Disordered" evidence="1">
    <location>
        <begin position="774"/>
        <end position="900"/>
    </location>
</feature>
<feature type="region of interest" description="Disordered" evidence="1">
    <location>
        <begin position="1"/>
        <end position="111"/>
    </location>
</feature>
<sequence length="1085" mass="112827">MDIAADSPLHGSSSSTHLQHDPLLSTTITNGHTPPDPLLGPHSASPPSRPPTPPTKPAPQHQPQPPRKLIPEHAQARTQPGDHPAAYQPQPIPASKEHPALQQQQQQQQQPRELFVRIRITGIELLPRAVSFHLDATTNLPHFRASSYPRITRSYREFVLYALALTLAIPSIIIPAVPIPLPSLSHSSASSSSSSGERPTPEERHLKINLARWLNRLLEQPLVRDHLETRAFIESDYSYQPSPPKASTANSTNVSLASNSAARKRWNSAMHAAASITGLPDRDFPEGIVHAIASGEGNGAAAFLLTSTATASAPQIDLGAGLGLPYGVFSTPVNGPAGYAGNSGGGGGGGTFSASRLGSFLKFGQSSSSSSSSASPTSAARLSTSRNLHDDDEDLVQARAEVTRLEMHFANAAIKADKVFGSTAGSVGNLPSTGAEGVVASATGGKDASAAAGARTGVLQATYDLANKLHSLALDEESRPTSVRGGLTRSLKSTSEMLRQSLKVEDAISSASTHSLLSALCYQSLNARSAKCALLQRNALVEEYNNAQKLVTIKRREVDALRAGRGSTSRMRADMLLEELDEAVRLERFLSQALKQLSTTLTGSLLQHSRHAHTDLQGALLDHARSQLGLNRSLVGGLKALRREFDTIPSYEQVIADEKKLAEERKKAFLAEEKAKGVDGAKGTDLDQQEAGDASAGTGSLPSTSIRPPNVTSPSGSTFLPGTARGSAAALAAAGLGAQGSWHQRYAVMHTSRTLEEETSVEAERKRLILAAAQKAEERERREEEERRRRREGTGGALPPRGWEDEDDVRSRQALPRHAGANGFAPPSQPASGVVSQPLPSSEQQGSIGARMDDGDEDDDAPLGSKIRSGAAVPPSASENPFLNSTSASNNSGNGAVLPPSKALHQQRNLLYPESNEESWLAPASPIRPGGGDDRNRPIMPGPLGSSASASTAWGGLGSAETGSAVGFGGGSETLLSAAPEEQDDWAGVSSSGFLGGGASGLNSSRFMGSRVGGGGGANGGGFGSGSGEVEGGQRQQGSNQGVGPSLNQGGGGSGPGAGAGGGGSLFGRSRLSASDAARSLGGTF</sequence>
<feature type="compositionally biased region" description="Low complexity" evidence="1">
    <location>
        <begin position="945"/>
        <end position="954"/>
    </location>
</feature>
<evidence type="ECO:0000313" key="4">
    <source>
        <dbReference type="Proteomes" id="UP000077521"/>
    </source>
</evidence>
<dbReference type="GO" id="GO:0006886">
    <property type="term" value="P:intracellular protein transport"/>
    <property type="evidence" value="ECO:0007669"/>
    <property type="project" value="TreeGrafter"/>
</dbReference>
<dbReference type="AlphaFoldDB" id="A0A177TJF3"/>
<name>A0A177TJF3_9BASI</name>
<feature type="transmembrane region" description="Helical" evidence="2">
    <location>
        <begin position="158"/>
        <end position="181"/>
    </location>
</feature>
<feature type="region of interest" description="Disordered" evidence="1">
    <location>
        <begin position="914"/>
        <end position="1085"/>
    </location>
</feature>
<keyword evidence="4" id="KW-1185">Reference proteome</keyword>
<dbReference type="Gene3D" id="3.30.1520.10">
    <property type="entry name" value="Phox-like domain"/>
    <property type="match status" value="1"/>
</dbReference>
<evidence type="ECO:0000313" key="3">
    <source>
        <dbReference type="EMBL" id="KAE8256265.1"/>
    </source>
</evidence>
<dbReference type="GO" id="GO:0032266">
    <property type="term" value="F:phosphatidylinositol-3-phosphate binding"/>
    <property type="evidence" value="ECO:0007669"/>
    <property type="project" value="TreeGrafter"/>
</dbReference>
<feature type="compositionally biased region" description="Gly residues" evidence="1">
    <location>
        <begin position="1011"/>
        <end position="1031"/>
    </location>
</feature>
<keyword evidence="2" id="KW-1133">Transmembrane helix</keyword>
<organism evidence="3 4">
    <name type="scientific">Tilletia indica</name>
    <dbReference type="NCBI Taxonomy" id="43049"/>
    <lineage>
        <taxon>Eukaryota</taxon>
        <taxon>Fungi</taxon>
        <taxon>Dikarya</taxon>
        <taxon>Basidiomycota</taxon>
        <taxon>Ustilaginomycotina</taxon>
        <taxon>Exobasidiomycetes</taxon>
        <taxon>Tilletiales</taxon>
        <taxon>Tilletiaceae</taxon>
        <taxon>Tilletia</taxon>
    </lineage>
</organism>